<name>A0AA86JHD0_9CLOT</name>
<dbReference type="RefSeq" id="WP_317077485.1">
    <property type="nucleotide sequence ID" value="NZ_CAKJVE010000004.1"/>
</dbReference>
<reference evidence="1" key="1">
    <citation type="submission" date="2021-10" db="EMBL/GenBank/DDBJ databases">
        <authorList>
            <person name="Mesa V."/>
        </authorList>
    </citation>
    <scope>NUCLEOTIDE SEQUENCE</scope>
    <source>
        <strain evidence="1">CC3_PB</strain>
    </source>
</reference>
<dbReference type="EMBL" id="CAKJVE010000004">
    <property type="protein sequence ID" value="CAG9703390.1"/>
    <property type="molecule type" value="Genomic_DNA"/>
</dbReference>
<evidence type="ECO:0008006" key="3">
    <source>
        <dbReference type="Google" id="ProtNLM"/>
    </source>
</evidence>
<sequence length="289" mass="34696">MIKKKEFVSLLNELMQTELEQLRKKFRPYRRRPFLSNKVVIDVDLKYKVKNVLGYYENTQKDEKKWRYTHKIFLTKEAKERYELYIEITLKREAIDGLREIIRHELIHAFVFEEFEYFSDIKHTEGDYSPIFLGCLYWGSGRSGHAYVNKFKETDLYKKISQCKKFDEVHTHLIHYIFEFEELARKINSQINQDIKNYRNLKLEFNLYGAGIVKRTYVSCISKIKRNNRLEIQKVAEMTLGIGFLVTPKDIIENYERKFENGSIAKLHSELAAYVVQNEFKQKTILRES</sequence>
<gene>
    <name evidence="1" type="ORF">CNEO_40582</name>
</gene>
<comment type="caution">
    <text evidence="1">The sequence shown here is derived from an EMBL/GenBank/DDBJ whole genome shotgun (WGS) entry which is preliminary data.</text>
</comment>
<evidence type="ECO:0000313" key="1">
    <source>
        <dbReference type="EMBL" id="CAG9703390.1"/>
    </source>
</evidence>
<protein>
    <recommendedName>
        <fullName evidence="3">SprT-like domain-containing protein</fullName>
    </recommendedName>
</protein>
<evidence type="ECO:0000313" key="2">
    <source>
        <dbReference type="Proteomes" id="UP000789738"/>
    </source>
</evidence>
<accession>A0AA86JHD0</accession>
<proteinExistence type="predicted"/>
<dbReference type="Proteomes" id="UP000789738">
    <property type="component" value="Unassembled WGS sequence"/>
</dbReference>
<organism evidence="1 2">
    <name type="scientific">Clostridium neonatale</name>
    <dbReference type="NCBI Taxonomy" id="137838"/>
    <lineage>
        <taxon>Bacteria</taxon>
        <taxon>Bacillati</taxon>
        <taxon>Bacillota</taxon>
        <taxon>Clostridia</taxon>
        <taxon>Eubacteriales</taxon>
        <taxon>Clostridiaceae</taxon>
        <taxon>Clostridium</taxon>
    </lineage>
</organism>
<dbReference type="AlphaFoldDB" id="A0AA86JHD0"/>